<reference evidence="5" key="2">
    <citation type="submission" date="2008-08" db="EMBL/GenBank/DDBJ databases">
        <authorList>
            <consortium name="Diatom Consortium"/>
            <person name="Grigoriev I."/>
            <person name="Grimwood J."/>
            <person name="Kuo A."/>
            <person name="Otillar R.P."/>
            <person name="Salamov A."/>
            <person name="Detter J.C."/>
            <person name="Lindquist E."/>
            <person name="Shapiro H."/>
            <person name="Lucas S."/>
            <person name="Glavina del Rio T."/>
            <person name="Pitluck S."/>
            <person name="Rokhsar D."/>
            <person name="Bowler C."/>
        </authorList>
    </citation>
    <scope>GENOME REANNOTATION</scope>
    <source>
        <strain evidence="5">CCAP 1055/1</strain>
    </source>
</reference>
<dbReference type="GO" id="GO:0009536">
    <property type="term" value="C:plastid"/>
    <property type="evidence" value="ECO:0007669"/>
    <property type="project" value="UniProtKB-SubCell"/>
</dbReference>
<dbReference type="HOGENOM" id="CLU_777549_0_0_1"/>
<evidence type="ECO:0000313" key="5">
    <source>
        <dbReference type="Proteomes" id="UP000000759"/>
    </source>
</evidence>
<evidence type="ECO:0000313" key="4">
    <source>
        <dbReference type="EMBL" id="EEC45760.1"/>
    </source>
</evidence>
<evidence type="ECO:0000259" key="3">
    <source>
        <dbReference type="Pfam" id="PF04755"/>
    </source>
</evidence>
<accession>B7G5V8</accession>
<dbReference type="InterPro" id="IPR006843">
    <property type="entry name" value="PAP/fibrillin_dom"/>
</dbReference>
<dbReference type="EMBL" id="CM000618">
    <property type="protein sequence ID" value="EEC45760.1"/>
    <property type="molecule type" value="Genomic_DNA"/>
</dbReference>
<evidence type="ECO:0000256" key="1">
    <source>
        <dbReference type="ARBA" id="ARBA00004474"/>
    </source>
</evidence>
<dbReference type="RefSeq" id="XP_002182473.1">
    <property type="nucleotide sequence ID" value="XM_002182437.1"/>
</dbReference>
<name>B7G5V8_PHATC</name>
<keyword evidence="2" id="KW-0934">Plastid</keyword>
<comment type="subcellular location">
    <subcellularLocation>
        <location evidence="1">Plastid</location>
    </subcellularLocation>
</comment>
<dbReference type="GeneID" id="7203421"/>
<organism evidence="4 5">
    <name type="scientific">Phaeodactylum tricornutum (strain CCAP 1055/1)</name>
    <dbReference type="NCBI Taxonomy" id="556484"/>
    <lineage>
        <taxon>Eukaryota</taxon>
        <taxon>Sar</taxon>
        <taxon>Stramenopiles</taxon>
        <taxon>Ochrophyta</taxon>
        <taxon>Bacillariophyta</taxon>
        <taxon>Bacillariophyceae</taxon>
        <taxon>Bacillariophycidae</taxon>
        <taxon>Naviculales</taxon>
        <taxon>Phaeodactylaceae</taxon>
        <taxon>Phaeodactylum</taxon>
    </lineage>
</organism>
<evidence type="ECO:0000256" key="2">
    <source>
        <dbReference type="ARBA" id="ARBA00022640"/>
    </source>
</evidence>
<dbReference type="KEGG" id="pti:PHATRDRAFT_48066"/>
<dbReference type="InParanoid" id="B7G5V8"/>
<gene>
    <name evidence="4" type="primary">PAP-fibrillin-1</name>
    <name evidence="4" type="ORF">PHATRDRAFT_48066</name>
</gene>
<dbReference type="PaxDb" id="2850-Phatr48066"/>
<dbReference type="Pfam" id="PF04755">
    <property type="entry name" value="PAP_fibrillin"/>
    <property type="match status" value="1"/>
</dbReference>
<dbReference type="InterPro" id="IPR039633">
    <property type="entry name" value="PAP"/>
</dbReference>
<reference evidence="4 5" key="1">
    <citation type="journal article" date="2008" name="Nature">
        <title>The Phaeodactylum genome reveals the evolutionary history of diatom genomes.</title>
        <authorList>
            <person name="Bowler C."/>
            <person name="Allen A.E."/>
            <person name="Badger J.H."/>
            <person name="Grimwood J."/>
            <person name="Jabbari K."/>
            <person name="Kuo A."/>
            <person name="Maheswari U."/>
            <person name="Martens C."/>
            <person name="Maumus F."/>
            <person name="Otillar R.P."/>
            <person name="Rayko E."/>
            <person name="Salamov A."/>
            <person name="Vandepoele K."/>
            <person name="Beszteri B."/>
            <person name="Gruber A."/>
            <person name="Heijde M."/>
            <person name="Katinka M."/>
            <person name="Mock T."/>
            <person name="Valentin K."/>
            <person name="Verret F."/>
            <person name="Berges J.A."/>
            <person name="Brownlee C."/>
            <person name="Cadoret J.P."/>
            <person name="Chiovitti A."/>
            <person name="Choi C.J."/>
            <person name="Coesel S."/>
            <person name="De Martino A."/>
            <person name="Detter J.C."/>
            <person name="Durkin C."/>
            <person name="Falciatore A."/>
            <person name="Fournet J."/>
            <person name="Haruta M."/>
            <person name="Huysman M.J."/>
            <person name="Jenkins B.D."/>
            <person name="Jiroutova K."/>
            <person name="Jorgensen R.E."/>
            <person name="Joubert Y."/>
            <person name="Kaplan A."/>
            <person name="Kroger N."/>
            <person name="Kroth P.G."/>
            <person name="La Roche J."/>
            <person name="Lindquist E."/>
            <person name="Lommer M."/>
            <person name="Martin-Jezequel V."/>
            <person name="Lopez P.J."/>
            <person name="Lucas S."/>
            <person name="Mangogna M."/>
            <person name="McGinnis K."/>
            <person name="Medlin L.K."/>
            <person name="Montsant A."/>
            <person name="Oudot-Le Secq M.P."/>
            <person name="Napoli C."/>
            <person name="Obornik M."/>
            <person name="Parker M.S."/>
            <person name="Petit J.L."/>
            <person name="Porcel B.M."/>
            <person name="Poulsen N."/>
            <person name="Robison M."/>
            <person name="Rychlewski L."/>
            <person name="Rynearson T.A."/>
            <person name="Schmutz J."/>
            <person name="Shapiro H."/>
            <person name="Siaut M."/>
            <person name="Stanley M."/>
            <person name="Sussman M.R."/>
            <person name="Taylor A.R."/>
            <person name="Vardi A."/>
            <person name="von Dassow P."/>
            <person name="Vyverman W."/>
            <person name="Willis A."/>
            <person name="Wyrwicz L.S."/>
            <person name="Rokhsar D.S."/>
            <person name="Weissenbach J."/>
            <person name="Armbrust E.V."/>
            <person name="Green B.R."/>
            <person name="Van de Peer Y."/>
            <person name="Grigoriev I.V."/>
        </authorList>
    </citation>
    <scope>NUCLEOTIDE SEQUENCE [LARGE SCALE GENOMIC DNA]</scope>
    <source>
        <strain evidence="4 5">CCAP 1055/1</strain>
    </source>
</reference>
<proteinExistence type="predicted"/>
<dbReference type="PANTHER" id="PTHR31906">
    <property type="entry name" value="PLASTID-LIPID-ASSOCIATED PROTEIN 4, CHLOROPLASTIC-RELATED"/>
    <property type="match status" value="1"/>
</dbReference>
<feature type="domain" description="Plastid lipid-associated protein/fibrillin conserved" evidence="3">
    <location>
        <begin position="65"/>
        <end position="284"/>
    </location>
</feature>
<dbReference type="eggNOG" id="ENOG502SEZY">
    <property type="taxonomic scope" value="Eukaryota"/>
</dbReference>
<dbReference type="OrthoDB" id="201321at2759"/>
<sequence>MMREQRMLAILWGAGLWFGGSGVHAWQFPNLFTVPIQPSQKFSQGSTAKSGGYSHTHTLPGSLQKQAVLDAVSGTNNGKTATPNQQQTVLRRVRELEQSFPPFRLADASQAARLDGIWYLQYTSPSTVGDNNNNNNNNSEDAWQPSYATEGDSRIETRPFQARGTVSAAGIRVDTANKVVQQILDVSNARVANDVVLEWGRVYVAGSFRPSDMVPNRAVVSFDTAEITVAQQGGTEKGWKIQLGWFFWILSKIRGTTENGWLETTFVDDTLRIGRGNKGTLFVLTRDVDAVQP</sequence>
<keyword evidence="5" id="KW-1185">Reference proteome</keyword>
<dbReference type="AlphaFoldDB" id="B7G5V8"/>
<protein>
    <recommendedName>
        <fullName evidence="3">Plastid lipid-associated protein/fibrillin conserved domain-containing protein</fullName>
    </recommendedName>
</protein>
<dbReference type="Proteomes" id="UP000000759">
    <property type="component" value="Chromosome 16"/>
</dbReference>